<dbReference type="Pfam" id="PF23092">
    <property type="entry name" value="Ubiquitin_6"/>
    <property type="match status" value="1"/>
</dbReference>
<dbReference type="InterPro" id="IPR027417">
    <property type="entry name" value="P-loop_NTPase"/>
</dbReference>
<comment type="subunit">
    <text evidence="14">Interacts with tubulin.</text>
</comment>
<dbReference type="EMBL" id="JANIIK010000117">
    <property type="protein sequence ID" value="KAJ3586237.1"/>
    <property type="molecule type" value="Genomic_DNA"/>
</dbReference>
<dbReference type="InterPro" id="IPR003593">
    <property type="entry name" value="AAA+_ATPase"/>
</dbReference>
<keyword evidence="5" id="KW-0963">Cytoplasm</keyword>
<keyword evidence="20" id="KW-1185">Reference proteome</keyword>
<feature type="region of interest" description="Disordered" evidence="17">
    <location>
        <begin position="1029"/>
        <end position="1053"/>
    </location>
</feature>
<evidence type="ECO:0000256" key="14">
    <source>
        <dbReference type="ARBA" id="ARBA00064590"/>
    </source>
</evidence>
<feature type="non-terminal residue" evidence="19">
    <location>
        <position position="1340"/>
    </location>
</feature>
<evidence type="ECO:0000313" key="20">
    <source>
        <dbReference type="Proteomes" id="UP001148018"/>
    </source>
</evidence>
<dbReference type="PANTHER" id="PTHR12784">
    <property type="entry name" value="STEERIN"/>
    <property type="match status" value="1"/>
</dbReference>
<evidence type="ECO:0000313" key="19">
    <source>
        <dbReference type="EMBL" id="KAJ3586237.1"/>
    </source>
</evidence>
<organism evidence="19 20">
    <name type="scientific">Muraenolepis orangiensis</name>
    <name type="common">Patagonian moray cod</name>
    <dbReference type="NCBI Taxonomy" id="630683"/>
    <lineage>
        <taxon>Eukaryota</taxon>
        <taxon>Metazoa</taxon>
        <taxon>Chordata</taxon>
        <taxon>Craniata</taxon>
        <taxon>Vertebrata</taxon>
        <taxon>Euteleostomi</taxon>
        <taxon>Actinopterygii</taxon>
        <taxon>Neopterygii</taxon>
        <taxon>Teleostei</taxon>
        <taxon>Neoteleostei</taxon>
        <taxon>Acanthomorphata</taxon>
        <taxon>Zeiogadaria</taxon>
        <taxon>Gadariae</taxon>
        <taxon>Gadiformes</taxon>
        <taxon>Muraenolepidoidei</taxon>
        <taxon>Muraenolepididae</taxon>
        <taxon>Muraenolepis</taxon>
    </lineage>
</organism>
<keyword evidence="11" id="KW-0175">Coiled coil</keyword>
<dbReference type="Pfam" id="PF25408">
    <property type="entry name" value="AAA_lid_NAV1"/>
    <property type="match status" value="1"/>
</dbReference>
<keyword evidence="3" id="KW-0217">Developmental protein</keyword>
<feature type="compositionally biased region" description="Low complexity" evidence="17">
    <location>
        <begin position="1036"/>
        <end position="1049"/>
    </location>
</feature>
<evidence type="ECO:0000256" key="4">
    <source>
        <dbReference type="ARBA" id="ARBA00022481"/>
    </source>
</evidence>
<keyword evidence="6" id="KW-0597">Phosphoprotein</keyword>
<feature type="region of interest" description="Disordered" evidence="17">
    <location>
        <begin position="1272"/>
        <end position="1306"/>
    </location>
</feature>
<dbReference type="InterPro" id="IPR039041">
    <property type="entry name" value="Nav/unc-53"/>
</dbReference>
<feature type="compositionally biased region" description="Polar residues" evidence="17">
    <location>
        <begin position="270"/>
        <end position="280"/>
    </location>
</feature>
<evidence type="ECO:0000256" key="17">
    <source>
        <dbReference type="SAM" id="MobiDB-lite"/>
    </source>
</evidence>
<dbReference type="Gene3D" id="3.40.50.300">
    <property type="entry name" value="P-loop containing nucleotide triphosphate hydrolases"/>
    <property type="match status" value="1"/>
</dbReference>
<evidence type="ECO:0000256" key="10">
    <source>
        <dbReference type="ARBA" id="ARBA00022990"/>
    </source>
</evidence>
<keyword evidence="10" id="KW-0007">Acetylation</keyword>
<dbReference type="GO" id="GO:0001764">
    <property type="term" value="P:neuron migration"/>
    <property type="evidence" value="ECO:0007669"/>
    <property type="project" value="TreeGrafter"/>
</dbReference>
<evidence type="ECO:0000256" key="3">
    <source>
        <dbReference type="ARBA" id="ARBA00022473"/>
    </source>
</evidence>
<feature type="compositionally biased region" description="Basic and acidic residues" evidence="17">
    <location>
        <begin position="526"/>
        <end position="538"/>
    </location>
</feature>
<evidence type="ECO:0000256" key="9">
    <source>
        <dbReference type="ARBA" id="ARBA00022902"/>
    </source>
</evidence>
<feature type="region of interest" description="Disordered" evidence="17">
    <location>
        <begin position="1"/>
        <end position="44"/>
    </location>
</feature>
<name>A0A9Q0DDD7_9TELE</name>
<evidence type="ECO:0000256" key="1">
    <source>
        <dbReference type="ARBA" id="ARBA00004245"/>
    </source>
</evidence>
<dbReference type="GO" id="GO:0005874">
    <property type="term" value="C:microtubule"/>
    <property type="evidence" value="ECO:0007669"/>
    <property type="project" value="UniProtKB-KW"/>
</dbReference>
<comment type="subcellular location">
    <subcellularLocation>
        <location evidence="1">Cytoplasm</location>
        <location evidence="1">Cytoskeleton</location>
    </subcellularLocation>
</comment>
<feature type="region of interest" description="Disordered" evidence="17">
    <location>
        <begin position="524"/>
        <end position="615"/>
    </location>
</feature>
<dbReference type="InterPro" id="IPR057568">
    <property type="entry name" value="CortBP2_NAV1-like_AAA_lid"/>
</dbReference>
<evidence type="ECO:0000259" key="18">
    <source>
        <dbReference type="SMART" id="SM00382"/>
    </source>
</evidence>
<evidence type="ECO:0000256" key="6">
    <source>
        <dbReference type="ARBA" id="ARBA00022553"/>
    </source>
</evidence>
<dbReference type="InterPro" id="IPR057126">
    <property type="entry name" value="NAV1-like_ubiquitin-like"/>
</dbReference>
<keyword evidence="4" id="KW-0488">Methylation</keyword>
<feature type="compositionally biased region" description="Gly residues" evidence="17">
    <location>
        <begin position="203"/>
        <end position="212"/>
    </location>
</feature>
<dbReference type="FunFam" id="3.40.50.300:FF:000409">
    <property type="entry name" value="Neuron navigator 1"/>
    <property type="match status" value="1"/>
</dbReference>
<accession>A0A9Q0DDD7</accession>
<dbReference type="OrthoDB" id="2161974at2759"/>
<feature type="compositionally biased region" description="Low complexity" evidence="17">
    <location>
        <begin position="808"/>
        <end position="831"/>
    </location>
</feature>
<reference evidence="19" key="1">
    <citation type="submission" date="2022-07" db="EMBL/GenBank/DDBJ databases">
        <title>Chromosome-level genome of Muraenolepis orangiensis.</title>
        <authorList>
            <person name="Kim J."/>
        </authorList>
    </citation>
    <scope>NUCLEOTIDE SEQUENCE</scope>
    <source>
        <strain evidence="19">KU_S4_2022</strain>
        <tissue evidence="19">Muscle</tissue>
    </source>
</reference>
<feature type="region of interest" description="Disordered" evidence="17">
    <location>
        <begin position="64"/>
        <end position="408"/>
    </location>
</feature>
<dbReference type="GO" id="GO:0001578">
    <property type="term" value="P:microtubule bundle formation"/>
    <property type="evidence" value="ECO:0007669"/>
    <property type="project" value="TreeGrafter"/>
</dbReference>
<feature type="compositionally biased region" description="Low complexity" evidence="17">
    <location>
        <begin position="1"/>
        <end position="26"/>
    </location>
</feature>
<protein>
    <recommendedName>
        <fullName evidence="15">Neuron navigator 1</fullName>
    </recommendedName>
    <alternativeName>
        <fullName evidence="16">Pore membrane and/or filament-interacting-like protein 3</fullName>
    </alternativeName>
</protein>
<dbReference type="GO" id="GO:0043194">
    <property type="term" value="C:axon initial segment"/>
    <property type="evidence" value="ECO:0007669"/>
    <property type="project" value="TreeGrafter"/>
</dbReference>
<dbReference type="SUPFAM" id="SSF52540">
    <property type="entry name" value="P-loop containing nucleoside triphosphate hydrolases"/>
    <property type="match status" value="1"/>
</dbReference>
<evidence type="ECO:0000256" key="12">
    <source>
        <dbReference type="ARBA" id="ARBA00023212"/>
    </source>
</evidence>
<comment type="caution">
    <text evidence="19">The sequence shown here is derived from an EMBL/GenBank/DDBJ whole genome shotgun (WGS) entry which is preliminary data.</text>
</comment>
<feature type="compositionally biased region" description="Low complexity" evidence="17">
    <location>
        <begin position="191"/>
        <end position="202"/>
    </location>
</feature>
<feature type="domain" description="AAA+ ATPase" evidence="18">
    <location>
        <begin position="1002"/>
        <end position="1146"/>
    </location>
</feature>
<feature type="compositionally biased region" description="Polar residues" evidence="17">
    <location>
        <begin position="27"/>
        <end position="44"/>
    </location>
</feature>
<proteinExistence type="inferred from homology"/>
<feature type="region of interest" description="Disordered" evidence="17">
    <location>
        <begin position="783"/>
        <end position="831"/>
    </location>
</feature>
<evidence type="ECO:0000256" key="13">
    <source>
        <dbReference type="ARBA" id="ARBA00059345"/>
    </source>
</evidence>
<feature type="compositionally biased region" description="Gly residues" evidence="17">
    <location>
        <begin position="317"/>
        <end position="331"/>
    </location>
</feature>
<dbReference type="Proteomes" id="UP001148018">
    <property type="component" value="Unassembled WGS sequence"/>
</dbReference>
<dbReference type="SMART" id="SM00382">
    <property type="entry name" value="AAA"/>
    <property type="match status" value="1"/>
</dbReference>
<keyword evidence="7" id="KW-0493">Microtubule</keyword>
<sequence>VILGWDESSSISSGLSDGSDNLSSEEFNTSPALNSLPTTPIGSRRNSAIVLRTDAEKRSLLVESGLSWDNDDPKHGHKSLGGGGLYETGSLKTESTHKWKKARPPAEGPEVARTLGQSNMLKRPGRNPPVGVTSPIAHTPPSGLKPADAGKDHKNHPPSNGEQRKPPSGLVRPSTGGNFGFKKPATAASASNNNGPHHPSGNSGSGSGGGTAVGSLAAPKTPKTSGIPVKPVTGSSRKTSLDVLSGDQSGFLSPNARGSLQYRSLPRPAKTSTLTLTRPSSARPIGTPAADVGSGPVKQPPSVAPQSSRLKEPASGIGSGGTGLVKPGGRGIPSPGPVNQTDREKEKERAKAKAVVSDTECGGGGSLKGSPAQTPLENGGKLQGLRPPSGKTSADLPSPNTHRLSGARSLVTPLSMDKRSCGVLEAVIQDQLPPKIPPYSKLQDLVSSAGSLSGPCLTPSPAPLLNVNSSDCFSSSAIGLGPRQLSSLGVAGNAASGATSPLVYPRISGLHRSMESLSLQMSLAPEPHKREKDRDHATRGYPAMEPLVRDRKEETPPPATWSSGSTKGLSFHRAPPSEEEGKERRHSHVVMSMTDSLTPPRLGGGGAPPRMTRSNSIPAQDASLELYGPSPLGSTLSLSERPRSMGMVRSGSFRDRESNDEVHGSVLSLASNASSSYSSAEERIQGEQIRKLRRELESSQEKVANLTTQLTANANLVAAFEQSLSLMTTRLQSLSNSCESISSLNSLSSLSSLGSLKDQELRSSFGKAFSIKKGGKTYSDIEEMATPDSSAPNSPKMGHEGSEAGDASPSMRTSISATSSPSGLASLLGPTSRQSMSMSLTKSFSLSLNDCKDPVSSVDLTSVSSNRDETTVQVLVHISDQVEDSKQQDYSLGSLTVDKRTDWTCLDSLIAKIFRDYLMQVDPTASLGLSCDSLHSYQLTEDGQRVIGGDKPALSPSRCLGNSPARILVTLKGLREKCVDALVFETLIPKPMMQHYISLLMKHRRLVMSGPSGTGKTYLAQRLAQYALQRSRPESPDGGPKSSPPGGHSHAVSFNMHRQSNKELQLYLSDLANQIDRESGGEMPLAIIIDDISDTTAISELINGALTCKYHKCPYIIGTTNQPVKMTSNNGLHQSFRMVTFSNNVEPANGFLVRYLHRKAAEAKQKEKVHDPVGHQALLGVLDWVPQLWYHLHAFLEKHSTSDFLIGPCFFLSCPVTVAEFRPWFIDLWNQSIIPYLQEGARDGGKVHGQKVVWEDPVDWVRGTLPWPNAQQDQSRLFHLPPPTVGPSTEEKKPPKDTPPPSTLESDPLMAMLLKLQESANYIESPERDCTMDPSFQTTL</sequence>
<comment type="similarity">
    <text evidence="2">Belongs to the Nav/unc-53 family.</text>
</comment>
<evidence type="ECO:0000256" key="15">
    <source>
        <dbReference type="ARBA" id="ARBA00067341"/>
    </source>
</evidence>
<evidence type="ECO:0000256" key="2">
    <source>
        <dbReference type="ARBA" id="ARBA00006255"/>
    </source>
</evidence>
<keyword evidence="9" id="KW-0524">Neurogenesis</keyword>
<feature type="compositionally biased region" description="Basic and acidic residues" evidence="17">
    <location>
        <begin position="341"/>
        <end position="351"/>
    </location>
</feature>
<keyword evidence="12" id="KW-0206">Cytoskeleton</keyword>
<feature type="region of interest" description="Disordered" evidence="17">
    <location>
        <begin position="1321"/>
        <end position="1340"/>
    </location>
</feature>
<evidence type="ECO:0000256" key="16">
    <source>
        <dbReference type="ARBA" id="ARBA00080430"/>
    </source>
</evidence>
<evidence type="ECO:0000256" key="5">
    <source>
        <dbReference type="ARBA" id="ARBA00022490"/>
    </source>
</evidence>
<feature type="compositionally biased region" description="Polar residues" evidence="17">
    <location>
        <begin position="246"/>
        <end position="262"/>
    </location>
</feature>
<keyword evidence="8" id="KW-0221">Differentiation</keyword>
<evidence type="ECO:0000256" key="11">
    <source>
        <dbReference type="ARBA" id="ARBA00023054"/>
    </source>
</evidence>
<gene>
    <name evidence="19" type="ORF">NHX12_012637</name>
</gene>
<comment type="function">
    <text evidence="13">May be involved in neuronal migration.</text>
</comment>
<evidence type="ECO:0000256" key="8">
    <source>
        <dbReference type="ARBA" id="ARBA00022782"/>
    </source>
</evidence>
<evidence type="ECO:0000256" key="7">
    <source>
        <dbReference type="ARBA" id="ARBA00022701"/>
    </source>
</evidence>
<dbReference type="PANTHER" id="PTHR12784:SF3">
    <property type="entry name" value="NEURON NAVIGATOR 1"/>
    <property type="match status" value="1"/>
</dbReference>